<dbReference type="AlphaFoldDB" id="X6NLR5"/>
<evidence type="ECO:0000313" key="2">
    <source>
        <dbReference type="EMBL" id="ETO27230.1"/>
    </source>
</evidence>
<protein>
    <submittedName>
        <fullName evidence="2">Uncharacterized protein</fullName>
    </submittedName>
</protein>
<accession>X6NLR5</accession>
<keyword evidence="3" id="KW-1185">Reference proteome</keyword>
<evidence type="ECO:0000313" key="3">
    <source>
        <dbReference type="Proteomes" id="UP000023152"/>
    </source>
</evidence>
<proteinExistence type="predicted"/>
<sequence length="191" mass="21498">MLSKLGRGFNDVVVQHEKIYNKIDYLLKMASIPVMTDIEIGLTCTDLEVYPLPVPDLFMFSPVVAAVHYCNPCSSVTQDDFVVVKGFDANGEQKQISASIIETPHLPVDKILIKQKIDLLTAQAWFSQDKAVIRKVVQSSIEHCVPSHYTSLIAFETRKEKLEKHGLLGGHDEKERDRTKNSIVKSKTWAT</sequence>
<feature type="non-terminal residue" evidence="2">
    <location>
        <position position="191"/>
    </location>
</feature>
<gene>
    <name evidence="2" type="ORF">RFI_09901</name>
</gene>
<feature type="compositionally biased region" description="Basic and acidic residues" evidence="1">
    <location>
        <begin position="166"/>
        <end position="180"/>
    </location>
</feature>
<dbReference type="Proteomes" id="UP000023152">
    <property type="component" value="Unassembled WGS sequence"/>
</dbReference>
<organism evidence="2 3">
    <name type="scientific">Reticulomyxa filosa</name>
    <dbReference type="NCBI Taxonomy" id="46433"/>
    <lineage>
        <taxon>Eukaryota</taxon>
        <taxon>Sar</taxon>
        <taxon>Rhizaria</taxon>
        <taxon>Retaria</taxon>
        <taxon>Foraminifera</taxon>
        <taxon>Monothalamids</taxon>
        <taxon>Reticulomyxidae</taxon>
        <taxon>Reticulomyxa</taxon>
    </lineage>
</organism>
<dbReference type="OrthoDB" id="1729737at2759"/>
<dbReference type="PANTHER" id="PTHR46503:SF1">
    <property type="entry name" value="INTER-ALPHA-TRYPSIN INHIBITOR HEAVY CHAIN-LIKE PROTEIN"/>
    <property type="match status" value="1"/>
</dbReference>
<name>X6NLR5_RETFI</name>
<dbReference type="PANTHER" id="PTHR46503">
    <property type="entry name" value="INTER-ALPHA-TRYPSIN INHIBITOR HEAVY CHAIN-LIKE PROTEIN"/>
    <property type="match status" value="1"/>
</dbReference>
<feature type="compositionally biased region" description="Polar residues" evidence="1">
    <location>
        <begin position="181"/>
        <end position="191"/>
    </location>
</feature>
<evidence type="ECO:0000256" key="1">
    <source>
        <dbReference type="SAM" id="MobiDB-lite"/>
    </source>
</evidence>
<dbReference type="EMBL" id="ASPP01007381">
    <property type="protein sequence ID" value="ETO27230.1"/>
    <property type="molecule type" value="Genomic_DNA"/>
</dbReference>
<comment type="caution">
    <text evidence="2">The sequence shown here is derived from an EMBL/GenBank/DDBJ whole genome shotgun (WGS) entry which is preliminary data.</text>
</comment>
<reference evidence="2 3" key="1">
    <citation type="journal article" date="2013" name="Curr. Biol.">
        <title>The Genome of the Foraminiferan Reticulomyxa filosa.</title>
        <authorList>
            <person name="Glockner G."/>
            <person name="Hulsmann N."/>
            <person name="Schleicher M."/>
            <person name="Noegel A.A."/>
            <person name="Eichinger L."/>
            <person name="Gallinger C."/>
            <person name="Pawlowski J."/>
            <person name="Sierra R."/>
            <person name="Euteneuer U."/>
            <person name="Pillet L."/>
            <person name="Moustafa A."/>
            <person name="Platzer M."/>
            <person name="Groth M."/>
            <person name="Szafranski K."/>
            <person name="Schliwa M."/>
        </authorList>
    </citation>
    <scope>NUCLEOTIDE SEQUENCE [LARGE SCALE GENOMIC DNA]</scope>
</reference>
<feature type="region of interest" description="Disordered" evidence="1">
    <location>
        <begin position="166"/>
        <end position="191"/>
    </location>
</feature>